<keyword evidence="10" id="KW-1185">Reference proteome</keyword>
<evidence type="ECO:0000256" key="3">
    <source>
        <dbReference type="ARBA" id="ARBA00022630"/>
    </source>
</evidence>
<evidence type="ECO:0000256" key="5">
    <source>
        <dbReference type="PIRSR" id="PIRSR000137-2"/>
    </source>
</evidence>
<evidence type="ECO:0000256" key="4">
    <source>
        <dbReference type="ARBA" id="ARBA00022827"/>
    </source>
</evidence>
<dbReference type="Gene3D" id="3.30.560.10">
    <property type="entry name" value="Glucose Oxidase, domain 3"/>
    <property type="match status" value="1"/>
</dbReference>
<feature type="binding site" evidence="5">
    <location>
        <begin position="92"/>
        <end position="95"/>
    </location>
    <ligand>
        <name>FAD</name>
        <dbReference type="ChEBI" id="CHEBI:57692"/>
    </ligand>
</feature>
<comment type="caution">
    <text evidence="9">The sequence shown here is derived from an EMBL/GenBank/DDBJ whole genome shotgun (WGS) entry which is preliminary data.</text>
</comment>
<dbReference type="InterPro" id="IPR007867">
    <property type="entry name" value="GMC_OxRtase_C"/>
</dbReference>
<gene>
    <name evidence="9" type="ORF">DK847_19840</name>
</gene>
<dbReference type="SUPFAM" id="SSF54373">
    <property type="entry name" value="FAD-linked reductases, C-terminal domain"/>
    <property type="match status" value="1"/>
</dbReference>
<dbReference type="PROSITE" id="PS00623">
    <property type="entry name" value="GMC_OXRED_1"/>
    <property type="match status" value="1"/>
</dbReference>
<comment type="similarity">
    <text evidence="2 6">Belongs to the GMC oxidoreductase family.</text>
</comment>
<dbReference type="InterPro" id="IPR036188">
    <property type="entry name" value="FAD/NAD-bd_sf"/>
</dbReference>
<keyword evidence="4 5" id="KW-0274">FAD</keyword>
<dbReference type="RefSeq" id="WP_111200287.1">
    <property type="nucleotide sequence ID" value="NZ_QKVK01000016.1"/>
</dbReference>
<dbReference type="SUPFAM" id="SSF51905">
    <property type="entry name" value="FAD/NAD(P)-binding domain"/>
    <property type="match status" value="1"/>
</dbReference>
<dbReference type="Gene3D" id="3.50.50.60">
    <property type="entry name" value="FAD/NAD(P)-binding domain"/>
    <property type="match status" value="1"/>
</dbReference>
<dbReference type="PIRSF" id="PIRSF000137">
    <property type="entry name" value="Alcohol_oxidase"/>
    <property type="match status" value="1"/>
</dbReference>
<keyword evidence="3 6" id="KW-0285">Flavoprotein</keyword>
<evidence type="ECO:0000256" key="1">
    <source>
        <dbReference type="ARBA" id="ARBA00001974"/>
    </source>
</evidence>
<dbReference type="Pfam" id="PF00732">
    <property type="entry name" value="GMC_oxred_N"/>
    <property type="match status" value="1"/>
</dbReference>
<dbReference type="GO" id="GO:0050660">
    <property type="term" value="F:flavin adenine dinucleotide binding"/>
    <property type="evidence" value="ECO:0007669"/>
    <property type="project" value="InterPro"/>
</dbReference>
<evidence type="ECO:0000256" key="2">
    <source>
        <dbReference type="ARBA" id="ARBA00010790"/>
    </source>
</evidence>
<sequence length="538" mass="58816">MPETFDYIIVGAGSAGCVLADRLTASGKHRVLLLEAGGSDLRFYVQMPLGYGKTFYDKSVNWMYKAEPDPGLNGQSDFYPRGKLLGGSSSINAMVYIRGHRQDYEDWRAAGNIGWGWDEVLAAYKAMENYAEGDPAFRGRGGPLTITDLGDQAHPLCKPYLEATERAGLKFTPDFNGASQEGAGLYQFTIKDGIRNSAARAFLRPAMKRKNLLVETHAQATKILFEGNRAVGVAYVQRGMKLDARGREIILAGGAINSPQLLQLSGIGPGALLQSLGIPVIRDNANVGARMQDHHGINYTWRMTVPTLNDELRPWWGKLKAGLQYVLTRKGPLSLSINQGGGFFRTHPEMTRPNMQLYMQAFSTLIPKAGERPILNPDPFSGLSLGLSNCRPTSTGEVMIASPDPLAHPRISFNAYGTNSDVEEMLAAVKFLRTIAAQEPLKGLMAEELRPGPEINTDEAMINDFRQRSGTVYHHSCTCRMGPEEKDSVVDPRLRVHGVDGLRVCDASVFPNLIAGNTNAPAMMVGWKGAEIMLGDAR</sequence>
<dbReference type="PANTHER" id="PTHR11552:SF147">
    <property type="entry name" value="CHOLINE DEHYDROGENASE, MITOCHONDRIAL"/>
    <property type="match status" value="1"/>
</dbReference>
<dbReference type="Proteomes" id="UP000248795">
    <property type="component" value="Unassembled WGS sequence"/>
</dbReference>
<dbReference type="Pfam" id="PF05199">
    <property type="entry name" value="GMC_oxred_C"/>
    <property type="match status" value="1"/>
</dbReference>
<proteinExistence type="inferred from homology"/>
<dbReference type="InterPro" id="IPR012132">
    <property type="entry name" value="GMC_OxRdtase"/>
</dbReference>
<accession>A0A2W2BNX3</accession>
<comment type="cofactor">
    <cofactor evidence="1 5">
        <name>FAD</name>
        <dbReference type="ChEBI" id="CHEBI:57692"/>
    </cofactor>
</comment>
<dbReference type="EMBL" id="QKVK01000016">
    <property type="protein sequence ID" value="PZF75106.1"/>
    <property type="molecule type" value="Genomic_DNA"/>
</dbReference>
<protein>
    <submittedName>
        <fullName evidence="9">Choline dehydrogenase</fullName>
    </submittedName>
</protein>
<evidence type="ECO:0000313" key="10">
    <source>
        <dbReference type="Proteomes" id="UP000248795"/>
    </source>
</evidence>
<reference evidence="10" key="1">
    <citation type="submission" date="2018-06" db="EMBL/GenBank/DDBJ databases">
        <title>Aestuariibacter litoralis strain KCTC 52945T.</title>
        <authorList>
            <person name="Li X."/>
            <person name="Salam N."/>
            <person name="Li J.-L."/>
            <person name="Chen Y.-M."/>
            <person name="Yang Z.-W."/>
            <person name="Zhang L.-Y."/>
            <person name="Han M.-X."/>
            <person name="Xiao M."/>
            <person name="Li W.-J."/>
        </authorList>
    </citation>
    <scope>NUCLEOTIDE SEQUENCE [LARGE SCALE GENOMIC DNA]</scope>
    <source>
        <strain evidence="10">KCTC 52945</strain>
    </source>
</reference>
<evidence type="ECO:0000259" key="7">
    <source>
        <dbReference type="PROSITE" id="PS00623"/>
    </source>
</evidence>
<feature type="domain" description="Glucose-methanol-choline oxidoreductase N-terminal" evidence="8">
    <location>
        <begin position="254"/>
        <end position="268"/>
    </location>
</feature>
<evidence type="ECO:0000259" key="8">
    <source>
        <dbReference type="PROSITE" id="PS00624"/>
    </source>
</evidence>
<name>A0A2W2BNX3_9HYPH</name>
<evidence type="ECO:0000256" key="6">
    <source>
        <dbReference type="RuleBase" id="RU003968"/>
    </source>
</evidence>
<dbReference type="GO" id="GO:0016614">
    <property type="term" value="F:oxidoreductase activity, acting on CH-OH group of donors"/>
    <property type="evidence" value="ECO:0007669"/>
    <property type="project" value="InterPro"/>
</dbReference>
<dbReference type="PROSITE" id="PS00624">
    <property type="entry name" value="GMC_OXRED_2"/>
    <property type="match status" value="1"/>
</dbReference>
<dbReference type="AlphaFoldDB" id="A0A2W2BNX3"/>
<organism evidence="9 10">
    <name type="scientific">Aestuariivirga litoralis</name>
    <dbReference type="NCBI Taxonomy" id="2650924"/>
    <lineage>
        <taxon>Bacteria</taxon>
        <taxon>Pseudomonadati</taxon>
        <taxon>Pseudomonadota</taxon>
        <taxon>Alphaproteobacteria</taxon>
        <taxon>Hyphomicrobiales</taxon>
        <taxon>Aestuariivirgaceae</taxon>
        <taxon>Aestuariivirga</taxon>
    </lineage>
</organism>
<dbReference type="PANTHER" id="PTHR11552">
    <property type="entry name" value="GLUCOSE-METHANOL-CHOLINE GMC OXIDOREDUCTASE"/>
    <property type="match status" value="1"/>
</dbReference>
<feature type="domain" description="Glucose-methanol-choline oxidoreductase N-terminal" evidence="7">
    <location>
        <begin position="82"/>
        <end position="105"/>
    </location>
</feature>
<evidence type="ECO:0000313" key="9">
    <source>
        <dbReference type="EMBL" id="PZF75106.1"/>
    </source>
</evidence>
<dbReference type="InterPro" id="IPR000172">
    <property type="entry name" value="GMC_OxRdtase_N"/>
</dbReference>